<evidence type="ECO:0000256" key="1">
    <source>
        <dbReference type="SAM" id="Coils"/>
    </source>
</evidence>
<feature type="compositionally biased region" description="Basic and acidic residues" evidence="2">
    <location>
        <begin position="1202"/>
        <end position="1217"/>
    </location>
</feature>
<gene>
    <name evidence="5" type="ORF">E1301_Tti019879</name>
</gene>
<comment type="caution">
    <text evidence="5">The sequence shown here is derived from an EMBL/GenBank/DDBJ whole genome shotgun (WGS) entry which is preliminary data.</text>
</comment>
<accession>A0A5A9NNB4</accession>
<dbReference type="EMBL" id="SOYY01000017">
    <property type="protein sequence ID" value="KAA0709697.1"/>
    <property type="molecule type" value="Genomic_DNA"/>
</dbReference>
<dbReference type="InterPro" id="IPR018463">
    <property type="entry name" value="Centromere_CenpF_N"/>
</dbReference>
<dbReference type="GO" id="GO:0070840">
    <property type="term" value="F:dynein complex binding"/>
    <property type="evidence" value="ECO:0007669"/>
    <property type="project" value="TreeGrafter"/>
</dbReference>
<evidence type="ECO:0000256" key="2">
    <source>
        <dbReference type="SAM" id="MobiDB-lite"/>
    </source>
</evidence>
<feature type="coiled-coil region" evidence="1">
    <location>
        <begin position="930"/>
        <end position="1003"/>
    </location>
</feature>
<feature type="region of interest" description="Disordered" evidence="2">
    <location>
        <begin position="1447"/>
        <end position="1586"/>
    </location>
</feature>
<dbReference type="GO" id="GO:0005634">
    <property type="term" value="C:nucleus"/>
    <property type="evidence" value="ECO:0007669"/>
    <property type="project" value="TreeGrafter"/>
</dbReference>
<feature type="compositionally biased region" description="Basic and acidic residues" evidence="2">
    <location>
        <begin position="1452"/>
        <end position="1461"/>
    </location>
</feature>
<dbReference type="GO" id="GO:0000775">
    <property type="term" value="C:chromosome, centromeric region"/>
    <property type="evidence" value="ECO:0007669"/>
    <property type="project" value="InterPro"/>
</dbReference>
<feature type="compositionally biased region" description="Basic and acidic residues" evidence="2">
    <location>
        <begin position="1472"/>
        <end position="1501"/>
    </location>
</feature>
<feature type="domain" description="Kinetochore protein Cenp-F/LEK1 Rb protein-binding" evidence="4">
    <location>
        <begin position="1626"/>
        <end position="1658"/>
    </location>
</feature>
<feature type="coiled-coil region" evidence="1">
    <location>
        <begin position="1252"/>
        <end position="1279"/>
    </location>
</feature>
<feature type="compositionally biased region" description="Basic and acidic residues" evidence="2">
    <location>
        <begin position="674"/>
        <end position="691"/>
    </location>
</feature>
<dbReference type="InterPro" id="IPR018302">
    <property type="entry name" value="CenpF/LEK1_Rb-prot-bd"/>
</dbReference>
<dbReference type="GO" id="GO:0000922">
    <property type="term" value="C:spindle pole"/>
    <property type="evidence" value="ECO:0007669"/>
    <property type="project" value="TreeGrafter"/>
</dbReference>
<feature type="region of interest" description="Disordered" evidence="2">
    <location>
        <begin position="179"/>
        <end position="241"/>
    </location>
</feature>
<proteinExistence type="predicted"/>
<feature type="region of interest" description="Disordered" evidence="2">
    <location>
        <begin position="674"/>
        <end position="709"/>
    </location>
</feature>
<dbReference type="PANTHER" id="PTHR18874:SF10">
    <property type="entry name" value="CENTROMERE PROTEIN F"/>
    <property type="match status" value="1"/>
</dbReference>
<dbReference type="InterPro" id="IPR043513">
    <property type="entry name" value="Cenp-F"/>
</dbReference>
<reference evidence="5 6" key="1">
    <citation type="journal article" date="2019" name="Mol. Ecol. Resour.">
        <title>Chromosome-level genome assembly of Triplophysa tibetana, a fish adapted to the harsh high-altitude environment of the Tibetan Plateau.</title>
        <authorList>
            <person name="Yang X."/>
            <person name="Liu H."/>
            <person name="Ma Z."/>
            <person name="Zou Y."/>
            <person name="Zou M."/>
            <person name="Mao Y."/>
            <person name="Li X."/>
            <person name="Wang H."/>
            <person name="Chen T."/>
            <person name="Wang W."/>
            <person name="Yang R."/>
        </authorList>
    </citation>
    <scope>NUCLEOTIDE SEQUENCE [LARGE SCALE GENOMIC DNA]</scope>
    <source>
        <strain evidence="5">TTIB1903HZAU</strain>
        <tissue evidence="5">Muscle</tissue>
    </source>
</reference>
<dbReference type="Pfam" id="PF10481">
    <property type="entry name" value="CENP-F_N"/>
    <property type="match status" value="1"/>
</dbReference>
<feature type="compositionally biased region" description="Polar residues" evidence="2">
    <location>
        <begin position="1535"/>
        <end position="1550"/>
    </location>
</feature>
<feature type="region of interest" description="Disordered" evidence="2">
    <location>
        <begin position="1202"/>
        <end position="1238"/>
    </location>
</feature>
<feature type="compositionally biased region" description="Basic residues" evidence="2">
    <location>
        <begin position="692"/>
        <end position="701"/>
    </location>
</feature>
<dbReference type="GO" id="GO:0010389">
    <property type="term" value="P:regulation of G2/M transition of mitotic cell cycle"/>
    <property type="evidence" value="ECO:0007669"/>
    <property type="project" value="TreeGrafter"/>
</dbReference>
<feature type="compositionally biased region" description="Basic and acidic residues" evidence="2">
    <location>
        <begin position="346"/>
        <end position="360"/>
    </location>
</feature>
<dbReference type="Pfam" id="PF10490">
    <property type="entry name" value="CENP-F_C_Rb_bdg"/>
    <property type="match status" value="1"/>
</dbReference>
<feature type="compositionally biased region" description="Basic and acidic residues" evidence="2">
    <location>
        <begin position="552"/>
        <end position="561"/>
    </location>
</feature>
<feature type="coiled-coil region" evidence="1">
    <location>
        <begin position="97"/>
        <end position="131"/>
    </location>
</feature>
<keyword evidence="6" id="KW-1185">Reference proteome</keyword>
<feature type="compositionally biased region" description="Basic and acidic residues" evidence="2">
    <location>
        <begin position="1515"/>
        <end position="1533"/>
    </location>
</feature>
<feature type="compositionally biased region" description="Basic and acidic residues" evidence="2">
    <location>
        <begin position="643"/>
        <end position="661"/>
    </location>
</feature>
<feature type="region of interest" description="Disordered" evidence="2">
    <location>
        <begin position="511"/>
        <end position="661"/>
    </location>
</feature>
<dbReference type="GO" id="GO:0008017">
    <property type="term" value="F:microtubule binding"/>
    <property type="evidence" value="ECO:0007669"/>
    <property type="project" value="InterPro"/>
</dbReference>
<dbReference type="GO" id="GO:0051310">
    <property type="term" value="P:metaphase chromosome alignment"/>
    <property type="evidence" value="ECO:0007669"/>
    <property type="project" value="TreeGrafter"/>
</dbReference>
<feature type="region of interest" description="Disordered" evidence="2">
    <location>
        <begin position="1101"/>
        <end position="1154"/>
    </location>
</feature>
<keyword evidence="1" id="KW-0175">Coiled coil</keyword>
<feature type="compositionally biased region" description="Basic and acidic residues" evidence="2">
    <location>
        <begin position="1141"/>
        <end position="1154"/>
    </location>
</feature>
<feature type="coiled-coil region" evidence="1">
    <location>
        <begin position="20"/>
        <end position="68"/>
    </location>
</feature>
<feature type="compositionally biased region" description="Polar residues" evidence="2">
    <location>
        <begin position="512"/>
        <end position="528"/>
    </location>
</feature>
<dbReference type="GO" id="GO:0000278">
    <property type="term" value="P:mitotic cell cycle"/>
    <property type="evidence" value="ECO:0007669"/>
    <property type="project" value="TreeGrafter"/>
</dbReference>
<dbReference type="PANTHER" id="PTHR18874">
    <property type="entry name" value="CMF/LEK/CENP CELL DIVISION-RELATED"/>
    <property type="match status" value="1"/>
</dbReference>
<feature type="region of interest" description="Disordered" evidence="2">
    <location>
        <begin position="337"/>
        <end position="360"/>
    </location>
</feature>
<feature type="compositionally biased region" description="Polar residues" evidence="2">
    <location>
        <begin position="1114"/>
        <end position="1140"/>
    </location>
</feature>
<evidence type="ECO:0000259" key="3">
    <source>
        <dbReference type="Pfam" id="PF10481"/>
    </source>
</evidence>
<evidence type="ECO:0000313" key="6">
    <source>
        <dbReference type="Proteomes" id="UP000324632"/>
    </source>
</evidence>
<evidence type="ECO:0000259" key="4">
    <source>
        <dbReference type="Pfam" id="PF10490"/>
    </source>
</evidence>
<dbReference type="Proteomes" id="UP000324632">
    <property type="component" value="Chromosome 17"/>
</dbReference>
<name>A0A5A9NNB4_9TELE</name>
<sequence length="1684" mass="190708">MSWPGEDWTVGLTGHVLQKVKQLQAQNEKLTKERQQRQLQLDNSEAALHKQKQKHEEVRVDLTAVQRELGGVREAAQAEVRVRERLAHDLQVKTGQVHSLEGQLESSKNLTQNLTQEIKRLEAELEKLQKGNGSGDSMLFSTPCWNMSSPWDRSGGFRAEGDGKAQHVRQQLQFGEIPKPVAGGASSAFPQQQQKSPPIRRHTRQSEASTPSSLFPWERDDLRSTPKGRPAPCVSSGDVIKSNDSGIEEALRNEIDGLRVRVSELQREALLESERLKVVDSRLAQAQRDINTKEQSLTRTQDQLTRAQTRITEETDRVHGVEQKVKHLQEELKCQRQNAESSRCNAEQRRKDMEREHQRELLEQQRERQALEKHHQQEINRLNQEIQQARTLHNTLQSQHDKVCLQKQGLERDLEDVKGKLKNTEADLKESQKRETQTEAKFTEALRENEIITVSLGQVKKQEKALQEEVKKLTEELAEALKLIKELQAQLAVPPQPVLVPHFGSTGDCLSPSVSFNQDRSLPYQPSTQRKRAPQSGRTREEERMKYPSGREPGEGIDSEHIANMGSEESHRFRAKGADTQQSCSLKRSDSDVEISLTEQDTGIEDVDTDSFMSDSTLSTRSNSESGITRNLQDVTHDTTGNAEKHDSASLKDLKKENSQLRDELKDVNHELQKRLDDLESQRKAEAEARTKLKQLSRKHSTQTEQQRAKALELKDNMAKLEAQLEQETKEVTKLRENLDVLEREAEKRQEEKEREQDESAELKEVLAEMKRKEEEMERMRKELDDLERKLEQEREEREQEREEERKKIRKEEAEGLKIAQLQEELDNLRRFGQLEDNISKENFPVAYLQLDSHTKNSNEDSPESICDSVNLHNTMICQETRAVELIMDLGAQTKPGTTTEGKTEIDEPLAVSLEDTTGVVEVERLRVERDKEAENAKLARGKLEDLQKQVNTQTNHLTHAFESQSKNIENLLRELHNKECALQRQSEELQKCQEKITLLEETRHDRDDIVFGEVSIHPEPSTEISRELSCDSAISNMSISDQEMFNDDTQQILKDSSSQLPVEHSVNRNIEQTCTTDASDKIQIETEAFNTHELNCECPTSSSVNSKGLEHSQVLTESAQKTSVTSSRSSDKQVQNVSEDSTKDDSELERAKGLQEAENRLNVIKTQNETLCLVNEELLSVKRENEELKAKLRRLEKDTCADRTSKEDQNNKKLNEEGFLDGTSSGLEESVVPDENSEDKAIEGMKEIAEVHDLHKEIQMLQDQIQNLSEQNRTQAEEINLWKISAMGETADSSSPSITLREFEIFLPCNSIKPCTQTRTTDMTHQCESEDGKEQTNLPETQITHAGSKSQGAAEGLLTVNENETMITENVQECATSSVTHKDETPPDCTSHMTTSNNKDGLSDLQQIALLSPVSHGNTTGAGENSQEDAFINISISNEYQTKVINTEPITKSREIHDSQNSDLRTARNPMETRETVALDKHGDLDGDATDKQNNHHVAEEDSASQTDVSYKGQRAESDKVNRDGKRTEVREVQSVSTQTEESGELSDTTVKRSLVHIGTQTDNVQLETDEEEGHEGPPDSLSLSRTLQTVTNQLLLSKAFPMTDPAHLAERIRQNRNRMSAAYDDTVYEPYGLPEVVMKGFADIPSGPACPYVLRRGLLGTDAMPLPLKEAKPQDEDEDIEP</sequence>
<organism evidence="5 6">
    <name type="scientific">Triplophysa tibetana</name>
    <dbReference type="NCBI Taxonomy" id="1572043"/>
    <lineage>
        <taxon>Eukaryota</taxon>
        <taxon>Metazoa</taxon>
        <taxon>Chordata</taxon>
        <taxon>Craniata</taxon>
        <taxon>Vertebrata</taxon>
        <taxon>Euteleostomi</taxon>
        <taxon>Actinopterygii</taxon>
        <taxon>Neopterygii</taxon>
        <taxon>Teleostei</taxon>
        <taxon>Ostariophysi</taxon>
        <taxon>Cypriniformes</taxon>
        <taxon>Nemacheilidae</taxon>
        <taxon>Triplophysa</taxon>
    </lineage>
</organism>
<evidence type="ECO:0000313" key="5">
    <source>
        <dbReference type="EMBL" id="KAA0709697.1"/>
    </source>
</evidence>
<feature type="domain" description="Centromere protein Cenp-F N-terminal" evidence="3">
    <location>
        <begin position="1"/>
        <end position="154"/>
    </location>
</feature>
<feature type="compositionally biased region" description="Polar residues" evidence="2">
    <location>
        <begin position="611"/>
        <end position="642"/>
    </location>
</feature>
<protein>
    <submittedName>
        <fullName evidence="5">Centromere protein F</fullName>
    </submittedName>
</protein>